<evidence type="ECO:0000259" key="11">
    <source>
        <dbReference type="PROSITE" id="PS50805"/>
    </source>
</evidence>
<evidence type="ECO:0000313" key="13">
    <source>
        <dbReference type="RefSeq" id="XP_033787920.1"/>
    </source>
</evidence>
<name>A0A6P8PZH4_GEOSA</name>
<feature type="compositionally biased region" description="Basic and acidic residues" evidence="9">
    <location>
        <begin position="330"/>
        <end position="344"/>
    </location>
</feature>
<keyword evidence="2" id="KW-0479">Metal-binding</keyword>
<feature type="compositionally biased region" description="Basic and acidic residues" evidence="9">
    <location>
        <begin position="133"/>
        <end position="147"/>
    </location>
</feature>
<dbReference type="InterPro" id="IPR036236">
    <property type="entry name" value="Znf_C2H2_sf"/>
</dbReference>
<evidence type="ECO:0000256" key="7">
    <source>
        <dbReference type="ARBA" id="ARBA00023242"/>
    </source>
</evidence>
<dbReference type="Gene3D" id="6.10.140.140">
    <property type="match status" value="1"/>
</dbReference>
<dbReference type="AlphaFoldDB" id="A0A6P8PZH4"/>
<dbReference type="PROSITE" id="PS00028">
    <property type="entry name" value="ZINC_FINGER_C2H2_1"/>
    <property type="match status" value="2"/>
</dbReference>
<dbReference type="PANTHER" id="PTHR24404">
    <property type="entry name" value="ZINC FINGER PROTEIN"/>
    <property type="match status" value="1"/>
</dbReference>
<keyword evidence="4 8" id="KW-0863">Zinc-finger</keyword>
<accession>A0A6P8PZH4</accession>
<dbReference type="InterPro" id="IPR001909">
    <property type="entry name" value="KRAB"/>
</dbReference>
<evidence type="ECO:0000256" key="4">
    <source>
        <dbReference type="ARBA" id="ARBA00022771"/>
    </source>
</evidence>
<dbReference type="PANTHER" id="PTHR24404:SF94">
    <property type="entry name" value="ZINC FINGER PROTEIN 436"/>
    <property type="match status" value="1"/>
</dbReference>
<proteinExistence type="predicted"/>
<sequence>MPAEAAAQVLVTLEEEWKGLEEGQRKLNSDVMRDCDENYEALISLGCTAPTPEVLSRIEVENEVQSHSDQFVSEARENATDPSTDFPVITSVFSIQNKENGLQSCRDPSESRGHSPGPSIDLPVITSVFSIHGKEDDPSVSEGREKSGPSPDFPVITSVFSIYSTEQDEVHLGDPSVSETRECSSSLGIDLPVITSVFSFHNQEGGELCCSDRGVSEVREKNASPGTDLPAIASALSFLNPDDGVPQRIDQFVSEAQENSLNPDVDLPVITSVFSFPGKEGGEPQNCNDQFISEMEENDPNLSIDLPVITSVFSFSHKSKELCVVGHPDWESRESPVPDYEPKSRPMNLDEGAEEESSHEMLPNEETFSNGLDAGEEGRCKSESHNERTSAEENFTYINEANASKPQANQKLSMCAEQGKTFSKKDSAALPHPKCPEEITSACTESSKTFGKKLQLVMHEQKKIQLVKHHQMHDKKRPFTCTECLRNFVWFSSLKRHHESFHFQGLSEEESVLLTKHNKRPMVPERVEKQEEISCLTVESHSEKNHFLCTECNKNFNDILSLRRHQEIHKEGLSDPYIDSFLLWYQQNKARWMY</sequence>
<keyword evidence="6" id="KW-0238">DNA-binding</keyword>
<feature type="compositionally biased region" description="Basic and acidic residues" evidence="9">
    <location>
        <begin position="376"/>
        <end position="390"/>
    </location>
</feature>
<evidence type="ECO:0000256" key="6">
    <source>
        <dbReference type="ARBA" id="ARBA00023125"/>
    </source>
</evidence>
<evidence type="ECO:0000256" key="9">
    <source>
        <dbReference type="SAM" id="MobiDB-lite"/>
    </source>
</evidence>
<dbReference type="GO" id="GO:0008270">
    <property type="term" value="F:zinc ion binding"/>
    <property type="evidence" value="ECO:0007669"/>
    <property type="project" value="UniProtKB-KW"/>
</dbReference>
<organism evidence="12 13">
    <name type="scientific">Geotrypetes seraphini</name>
    <name type="common">Gaboon caecilian</name>
    <name type="synonym">Caecilia seraphini</name>
    <dbReference type="NCBI Taxonomy" id="260995"/>
    <lineage>
        <taxon>Eukaryota</taxon>
        <taxon>Metazoa</taxon>
        <taxon>Chordata</taxon>
        <taxon>Craniata</taxon>
        <taxon>Vertebrata</taxon>
        <taxon>Euteleostomi</taxon>
        <taxon>Amphibia</taxon>
        <taxon>Gymnophiona</taxon>
        <taxon>Geotrypetes</taxon>
    </lineage>
</organism>
<evidence type="ECO:0000256" key="5">
    <source>
        <dbReference type="ARBA" id="ARBA00022833"/>
    </source>
</evidence>
<dbReference type="SUPFAM" id="SSF109640">
    <property type="entry name" value="KRAB domain (Kruppel-associated box)"/>
    <property type="match status" value="1"/>
</dbReference>
<keyword evidence="3" id="KW-0677">Repeat</keyword>
<dbReference type="RefSeq" id="XP_033787920.1">
    <property type="nucleotide sequence ID" value="XM_033932029.1"/>
</dbReference>
<dbReference type="SMART" id="SM00349">
    <property type="entry name" value="KRAB"/>
    <property type="match status" value="1"/>
</dbReference>
<evidence type="ECO:0000256" key="3">
    <source>
        <dbReference type="ARBA" id="ARBA00022737"/>
    </source>
</evidence>
<protein>
    <submittedName>
        <fullName evidence="13">Zinc finger protein 2-like isoform X1</fullName>
    </submittedName>
</protein>
<dbReference type="InParanoid" id="A0A6P8PZH4"/>
<feature type="region of interest" description="Disordered" evidence="9">
    <location>
        <begin position="133"/>
        <end position="152"/>
    </location>
</feature>
<gene>
    <name evidence="13" type="primary">LOC117354452</name>
</gene>
<feature type="domain" description="C2H2-type" evidence="10">
    <location>
        <begin position="479"/>
        <end position="502"/>
    </location>
</feature>
<dbReference type="GO" id="GO:0003700">
    <property type="term" value="F:DNA-binding transcription factor activity"/>
    <property type="evidence" value="ECO:0007669"/>
    <property type="project" value="TreeGrafter"/>
</dbReference>
<dbReference type="Gene3D" id="3.30.160.60">
    <property type="entry name" value="Classic Zinc Finger"/>
    <property type="match status" value="2"/>
</dbReference>
<evidence type="ECO:0000259" key="10">
    <source>
        <dbReference type="PROSITE" id="PS50157"/>
    </source>
</evidence>
<dbReference type="PROSITE" id="PS50157">
    <property type="entry name" value="ZINC_FINGER_C2H2_2"/>
    <property type="match status" value="2"/>
</dbReference>
<dbReference type="GO" id="GO:0006357">
    <property type="term" value="P:regulation of transcription by RNA polymerase II"/>
    <property type="evidence" value="ECO:0007669"/>
    <property type="project" value="TreeGrafter"/>
</dbReference>
<keyword evidence="7" id="KW-0539">Nucleus</keyword>
<feature type="domain" description="C2H2-type" evidence="10">
    <location>
        <begin position="547"/>
        <end position="569"/>
    </location>
</feature>
<dbReference type="PROSITE" id="PS50805">
    <property type="entry name" value="KRAB"/>
    <property type="match status" value="1"/>
</dbReference>
<keyword evidence="5" id="KW-0862">Zinc</keyword>
<dbReference type="InterPro" id="IPR036051">
    <property type="entry name" value="KRAB_dom_sf"/>
</dbReference>
<dbReference type="InterPro" id="IPR013087">
    <property type="entry name" value="Znf_C2H2_type"/>
</dbReference>
<dbReference type="Pfam" id="PF01352">
    <property type="entry name" value="KRAB"/>
    <property type="match status" value="1"/>
</dbReference>
<feature type="region of interest" description="Disordered" evidence="9">
    <location>
        <begin position="330"/>
        <end position="390"/>
    </location>
</feature>
<feature type="region of interest" description="Disordered" evidence="9">
    <location>
        <begin position="99"/>
        <end position="120"/>
    </location>
</feature>
<dbReference type="GO" id="GO:0005634">
    <property type="term" value="C:nucleus"/>
    <property type="evidence" value="ECO:0007669"/>
    <property type="project" value="UniProtKB-SubCell"/>
</dbReference>
<dbReference type="GO" id="GO:0000978">
    <property type="term" value="F:RNA polymerase II cis-regulatory region sequence-specific DNA binding"/>
    <property type="evidence" value="ECO:0007669"/>
    <property type="project" value="TreeGrafter"/>
</dbReference>
<dbReference type="InterPro" id="IPR050589">
    <property type="entry name" value="Ikaros_C2H2-ZF"/>
</dbReference>
<evidence type="ECO:0000256" key="2">
    <source>
        <dbReference type="ARBA" id="ARBA00022723"/>
    </source>
</evidence>
<dbReference type="OrthoDB" id="8922241at2759"/>
<feature type="domain" description="KRAB" evidence="11">
    <location>
        <begin position="3"/>
        <end position="77"/>
    </location>
</feature>
<dbReference type="GeneID" id="117354452"/>
<evidence type="ECO:0000256" key="1">
    <source>
        <dbReference type="ARBA" id="ARBA00004123"/>
    </source>
</evidence>
<dbReference type="Proteomes" id="UP000515159">
    <property type="component" value="Chromosome 2"/>
</dbReference>
<dbReference type="KEGG" id="gsh:117354452"/>
<dbReference type="SUPFAM" id="SSF57667">
    <property type="entry name" value="beta-beta-alpha zinc fingers"/>
    <property type="match status" value="2"/>
</dbReference>
<keyword evidence="12" id="KW-1185">Reference proteome</keyword>
<reference evidence="13" key="1">
    <citation type="submission" date="2025-08" db="UniProtKB">
        <authorList>
            <consortium name="RefSeq"/>
        </authorList>
    </citation>
    <scope>IDENTIFICATION</scope>
</reference>
<evidence type="ECO:0000256" key="8">
    <source>
        <dbReference type="PROSITE-ProRule" id="PRU00042"/>
    </source>
</evidence>
<evidence type="ECO:0000313" key="12">
    <source>
        <dbReference type="Proteomes" id="UP000515159"/>
    </source>
</evidence>
<comment type="subcellular location">
    <subcellularLocation>
        <location evidence="1">Nucleus</location>
    </subcellularLocation>
</comment>
<dbReference type="SMART" id="SM00355">
    <property type="entry name" value="ZnF_C2H2"/>
    <property type="match status" value="2"/>
</dbReference>